<dbReference type="InterPro" id="IPR036069">
    <property type="entry name" value="DUF34/NIF3_sf"/>
</dbReference>
<gene>
    <name evidence="5" type="ORF">DCR58_02235</name>
</gene>
<dbReference type="GO" id="GO:0046872">
    <property type="term" value="F:metal ion binding"/>
    <property type="evidence" value="ECO:0007669"/>
    <property type="project" value="UniProtKB-KW"/>
</dbReference>
<evidence type="ECO:0000256" key="3">
    <source>
        <dbReference type="ARBA" id="ARBA00022723"/>
    </source>
</evidence>
<protein>
    <recommendedName>
        <fullName evidence="2">GTP cyclohydrolase 1 type 2 homolog</fullName>
    </recommendedName>
</protein>
<evidence type="ECO:0000313" key="6">
    <source>
        <dbReference type="Proteomes" id="UP000262878"/>
    </source>
</evidence>
<feature type="binding site" evidence="4">
    <location>
        <position position="103"/>
    </location>
    <ligand>
        <name>a divalent metal cation</name>
        <dbReference type="ChEBI" id="CHEBI:60240"/>
        <label>1</label>
    </ligand>
</feature>
<feature type="binding site" evidence="4">
    <location>
        <position position="221"/>
    </location>
    <ligand>
        <name>a divalent metal cation</name>
        <dbReference type="ChEBI" id="CHEBI:60240"/>
        <label>1</label>
    </ligand>
</feature>
<sequence length="253" mass="27689">MTIEVSQLTDYLDELLKVRQIKDFCPNGLQVAGKSHVKRIMTGVTASQALVDAAVAADVDALLVHHGYFWKNEHQPIVGMKKRRIKALLEADINLIAYHLPLDAHPSLGNNAQLAKLMNWSIDGTANPSDPGNVLMLGHVEQPYTSEQLADALIEKLNRDLTCYVPCQQPIRRLAWCTGGGQGFIDEAVALGVDAFITGEVSEQTVHSAREQGIAFFAAGHHATERYGAKALGEHLEQQFNLDVSFVDIDNPA</sequence>
<feature type="binding site" evidence="4">
    <location>
        <position position="66"/>
    </location>
    <ligand>
        <name>a divalent metal cation</name>
        <dbReference type="ChEBI" id="CHEBI:60240"/>
        <label>1</label>
    </ligand>
</feature>
<dbReference type="EMBL" id="DMUP01000045">
    <property type="protein sequence ID" value="HAR55586.1"/>
    <property type="molecule type" value="Genomic_DNA"/>
</dbReference>
<dbReference type="FunFam" id="3.40.1390.30:FF:000002">
    <property type="entry name" value="Nif3-like dinuclear metal center protein"/>
    <property type="match status" value="1"/>
</dbReference>
<dbReference type="PANTHER" id="PTHR13799">
    <property type="entry name" value="NGG1 INTERACTING FACTOR 3"/>
    <property type="match status" value="1"/>
</dbReference>
<dbReference type="AlphaFoldDB" id="A0A348WM24"/>
<keyword evidence="3 4" id="KW-0479">Metal-binding</keyword>
<dbReference type="SUPFAM" id="SSF102705">
    <property type="entry name" value="NIF3 (NGG1p interacting factor 3)-like"/>
    <property type="match status" value="1"/>
</dbReference>
<feature type="binding site" evidence="4">
    <location>
        <position position="225"/>
    </location>
    <ligand>
        <name>a divalent metal cation</name>
        <dbReference type="ChEBI" id="CHEBI:60240"/>
        <label>1</label>
    </ligand>
</feature>
<evidence type="ECO:0000256" key="2">
    <source>
        <dbReference type="ARBA" id="ARBA00022112"/>
    </source>
</evidence>
<proteinExistence type="inferred from homology"/>
<accession>A0A348WM24</accession>
<feature type="binding site" evidence="4">
    <location>
        <position position="65"/>
    </location>
    <ligand>
        <name>a divalent metal cation</name>
        <dbReference type="ChEBI" id="CHEBI:60240"/>
        <label>1</label>
    </ligand>
</feature>
<dbReference type="Proteomes" id="UP000262878">
    <property type="component" value="Unassembled WGS sequence"/>
</dbReference>
<evidence type="ECO:0000256" key="4">
    <source>
        <dbReference type="PIRSR" id="PIRSR602678-1"/>
    </source>
</evidence>
<dbReference type="NCBIfam" id="TIGR00486">
    <property type="entry name" value="YbgI_SA1388"/>
    <property type="match status" value="1"/>
</dbReference>
<dbReference type="Gene3D" id="3.40.1390.30">
    <property type="entry name" value="NIF3 (NGG1p interacting factor 3)-like"/>
    <property type="match status" value="2"/>
</dbReference>
<dbReference type="PANTHER" id="PTHR13799:SF14">
    <property type="entry name" value="GTP CYCLOHYDROLASE 1 TYPE 2 HOMOLOG"/>
    <property type="match status" value="1"/>
</dbReference>
<dbReference type="RefSeq" id="WP_006955374.1">
    <property type="nucleotide sequence ID" value="NZ_DBGH01000111.1"/>
</dbReference>
<name>A0A348WM24_9GAMM</name>
<dbReference type="STRING" id="314276.OS145_00395"/>
<dbReference type="GO" id="GO:0005737">
    <property type="term" value="C:cytoplasm"/>
    <property type="evidence" value="ECO:0007669"/>
    <property type="project" value="TreeGrafter"/>
</dbReference>
<reference evidence="5 6" key="1">
    <citation type="journal article" date="2018" name="Nat. Biotechnol.">
        <title>A standardized bacterial taxonomy based on genome phylogeny substantially revises the tree of life.</title>
        <authorList>
            <person name="Parks D.H."/>
            <person name="Chuvochina M."/>
            <person name="Waite D.W."/>
            <person name="Rinke C."/>
            <person name="Skarshewski A."/>
            <person name="Chaumeil P.A."/>
            <person name="Hugenholtz P."/>
        </authorList>
    </citation>
    <scope>NUCLEOTIDE SEQUENCE [LARGE SCALE GENOMIC DNA]</scope>
    <source>
        <strain evidence="5">UBA9360</strain>
    </source>
</reference>
<dbReference type="Pfam" id="PF01784">
    <property type="entry name" value="DUF34_NIF3"/>
    <property type="match status" value="1"/>
</dbReference>
<evidence type="ECO:0000313" key="5">
    <source>
        <dbReference type="EMBL" id="HAR55586.1"/>
    </source>
</evidence>
<dbReference type="InterPro" id="IPR002678">
    <property type="entry name" value="DUF34/NIF3"/>
</dbReference>
<comment type="caution">
    <text evidence="5">The sequence shown here is derived from an EMBL/GenBank/DDBJ whole genome shotgun (WGS) entry which is preliminary data.</text>
</comment>
<comment type="similarity">
    <text evidence="1">Belongs to the GTP cyclohydrolase I type 2/NIF3 family.</text>
</comment>
<organism evidence="5 6">
    <name type="scientific">Idiomarina baltica</name>
    <dbReference type="NCBI Taxonomy" id="190892"/>
    <lineage>
        <taxon>Bacteria</taxon>
        <taxon>Pseudomonadati</taxon>
        <taxon>Pseudomonadota</taxon>
        <taxon>Gammaproteobacteria</taxon>
        <taxon>Alteromonadales</taxon>
        <taxon>Idiomarinaceae</taxon>
        <taxon>Idiomarina</taxon>
    </lineage>
</organism>
<evidence type="ECO:0000256" key="1">
    <source>
        <dbReference type="ARBA" id="ARBA00006964"/>
    </source>
</evidence>